<organism evidence="2 3">
    <name type="scientific">Pleurodeles waltl</name>
    <name type="common">Iberian ribbed newt</name>
    <dbReference type="NCBI Taxonomy" id="8319"/>
    <lineage>
        <taxon>Eukaryota</taxon>
        <taxon>Metazoa</taxon>
        <taxon>Chordata</taxon>
        <taxon>Craniata</taxon>
        <taxon>Vertebrata</taxon>
        <taxon>Euteleostomi</taxon>
        <taxon>Amphibia</taxon>
        <taxon>Batrachia</taxon>
        <taxon>Caudata</taxon>
        <taxon>Salamandroidea</taxon>
        <taxon>Salamandridae</taxon>
        <taxon>Pleurodelinae</taxon>
        <taxon>Pleurodeles</taxon>
    </lineage>
</organism>
<reference evidence="2" key="1">
    <citation type="journal article" date="2022" name="bioRxiv">
        <title>Sequencing and chromosome-scale assembly of the giantPleurodeles waltlgenome.</title>
        <authorList>
            <person name="Brown T."/>
            <person name="Elewa A."/>
            <person name="Iarovenko S."/>
            <person name="Subramanian E."/>
            <person name="Araus A.J."/>
            <person name="Petzold A."/>
            <person name="Susuki M."/>
            <person name="Suzuki K.-i.T."/>
            <person name="Hayashi T."/>
            <person name="Toyoda A."/>
            <person name="Oliveira C."/>
            <person name="Osipova E."/>
            <person name="Leigh N.D."/>
            <person name="Simon A."/>
            <person name="Yun M.H."/>
        </authorList>
    </citation>
    <scope>NUCLEOTIDE SEQUENCE</scope>
    <source>
        <strain evidence="2">20211129_DDA</strain>
        <tissue evidence="2">Liver</tissue>
    </source>
</reference>
<dbReference type="EMBL" id="JANPWB010000006">
    <property type="protein sequence ID" value="KAJ1177201.1"/>
    <property type="molecule type" value="Genomic_DNA"/>
</dbReference>
<evidence type="ECO:0000256" key="1">
    <source>
        <dbReference type="SAM" id="MobiDB-lite"/>
    </source>
</evidence>
<feature type="compositionally biased region" description="Basic and acidic residues" evidence="1">
    <location>
        <begin position="47"/>
        <end position="57"/>
    </location>
</feature>
<accession>A0AAV7TLQ4</accession>
<evidence type="ECO:0000313" key="3">
    <source>
        <dbReference type="Proteomes" id="UP001066276"/>
    </source>
</evidence>
<name>A0AAV7TLQ4_PLEWA</name>
<feature type="region of interest" description="Disordered" evidence="1">
    <location>
        <begin position="46"/>
        <end position="83"/>
    </location>
</feature>
<keyword evidence="3" id="KW-1185">Reference proteome</keyword>
<sequence>MVSMKKMKIFEFKIRSSAHSWRREQDDVRQKKWKEEVIETAGAYSLVEKKEKDKPVDEPGTESEEEDTLIEEPPPFSATAVEKPIVTAPVFQRMQGP</sequence>
<protein>
    <submittedName>
        <fullName evidence="2">Uncharacterized protein</fullName>
    </submittedName>
</protein>
<dbReference type="AlphaFoldDB" id="A0AAV7TLQ4"/>
<comment type="caution">
    <text evidence="2">The sequence shown here is derived from an EMBL/GenBank/DDBJ whole genome shotgun (WGS) entry which is preliminary data.</text>
</comment>
<gene>
    <name evidence="2" type="ORF">NDU88_002462</name>
</gene>
<feature type="compositionally biased region" description="Acidic residues" evidence="1">
    <location>
        <begin position="59"/>
        <end position="70"/>
    </location>
</feature>
<proteinExistence type="predicted"/>
<evidence type="ECO:0000313" key="2">
    <source>
        <dbReference type="EMBL" id="KAJ1177201.1"/>
    </source>
</evidence>
<dbReference type="Proteomes" id="UP001066276">
    <property type="component" value="Chromosome 3_2"/>
</dbReference>